<accession>A0A2N3U6M3</accession>
<dbReference type="Proteomes" id="UP000233782">
    <property type="component" value="Unassembled WGS sequence"/>
</dbReference>
<evidence type="ECO:0000313" key="1">
    <source>
        <dbReference type="EMBL" id="PKV62392.1"/>
    </source>
</evidence>
<gene>
    <name evidence="1" type="ORF">BD749_3893</name>
</gene>
<protein>
    <submittedName>
        <fullName evidence="1">Uncharacterized protein</fullName>
    </submittedName>
</protein>
<proteinExistence type="predicted"/>
<keyword evidence="2" id="KW-1185">Reference proteome</keyword>
<dbReference type="AlphaFoldDB" id="A0A2N3U6M3"/>
<evidence type="ECO:0000313" key="2">
    <source>
        <dbReference type="Proteomes" id="UP000233782"/>
    </source>
</evidence>
<organism evidence="1 2">
    <name type="scientific">Pontibacter ramchanderi</name>
    <dbReference type="NCBI Taxonomy" id="1179743"/>
    <lineage>
        <taxon>Bacteria</taxon>
        <taxon>Pseudomonadati</taxon>
        <taxon>Bacteroidota</taxon>
        <taxon>Cytophagia</taxon>
        <taxon>Cytophagales</taxon>
        <taxon>Hymenobacteraceae</taxon>
        <taxon>Pontibacter</taxon>
    </lineage>
</organism>
<dbReference type="EMBL" id="PJMU01000010">
    <property type="protein sequence ID" value="PKV62392.1"/>
    <property type="molecule type" value="Genomic_DNA"/>
</dbReference>
<name>A0A2N3U6M3_9BACT</name>
<reference evidence="1 2" key="1">
    <citation type="submission" date="2017-12" db="EMBL/GenBank/DDBJ databases">
        <title>Genomic Encyclopedia of Type Strains, Phase III (KMG-III): the genomes of soil and plant-associated and newly described type strains.</title>
        <authorList>
            <person name="Whitman W."/>
        </authorList>
    </citation>
    <scope>NUCLEOTIDE SEQUENCE [LARGE SCALE GENOMIC DNA]</scope>
    <source>
        <strain evidence="1 2">LP43</strain>
    </source>
</reference>
<dbReference type="RefSeq" id="WP_143741292.1">
    <property type="nucleotide sequence ID" value="NZ_PJMU01000010.1"/>
</dbReference>
<dbReference type="OrthoDB" id="852463at2"/>
<sequence>MLRKEESKSLANTAQAACSANASPVACTKPLAVKETMKNSLQLMFLLLLISCGSSEENVNKSTVEKATEPISKTKQKVRFECISFSIFPGMGTERYSKDVEINNDSTVYYRLRERHGETVVENYIAKLDSQSMGKVYGLMDSIDFNSLKEGFYFEDDGAFHSLQFVFDNGEARMVGTMQGELEETLYGLLDIVEKQNLIKGENRNFTTTADVLVPPPPAAISIPYDSLKRK</sequence>
<comment type="caution">
    <text evidence="1">The sequence shown here is derived from an EMBL/GenBank/DDBJ whole genome shotgun (WGS) entry which is preliminary data.</text>
</comment>